<dbReference type="Proteomes" id="UP001356080">
    <property type="component" value="Unassembled WGS sequence"/>
</dbReference>
<dbReference type="EMBL" id="JAZHPM010000020">
    <property type="protein sequence ID" value="MEF2292733.1"/>
    <property type="molecule type" value="Genomic_DNA"/>
</dbReference>
<reference evidence="1 2" key="1">
    <citation type="submission" date="2024-01" db="EMBL/GenBank/DDBJ databases">
        <title>Survival strategy associated with biotechnological potential of Virgibacillus dokdonensis T4.6 isolated from salt-fermented shrimp paste.</title>
        <authorList>
            <person name="Doan T.V."/>
            <person name="Quach N.T."/>
            <person name="Phi Q.-T."/>
        </authorList>
    </citation>
    <scope>NUCLEOTIDE SEQUENCE [LARGE SCALE GENOMIC DNA]</scope>
    <source>
        <strain evidence="1 2">T4.6</strain>
    </source>
</reference>
<organism evidence="1 2">
    <name type="scientific">Virgibacillus dokdonensis</name>
    <dbReference type="NCBI Taxonomy" id="302167"/>
    <lineage>
        <taxon>Bacteria</taxon>
        <taxon>Bacillati</taxon>
        <taxon>Bacillota</taxon>
        <taxon>Bacilli</taxon>
        <taxon>Bacillales</taxon>
        <taxon>Bacillaceae</taxon>
        <taxon>Virgibacillus</taxon>
    </lineage>
</organism>
<keyword evidence="2" id="KW-1185">Reference proteome</keyword>
<name>A0ABU7VGF9_9BACI</name>
<evidence type="ECO:0000313" key="2">
    <source>
        <dbReference type="Proteomes" id="UP001356080"/>
    </source>
</evidence>
<protein>
    <submittedName>
        <fullName evidence="1">Twin-arginine translocase TatA/TatE family subunit</fullName>
    </submittedName>
</protein>
<sequence length="43" mass="4828">MINCIQTIQLPELGNAVGVTLKEFKKSTMEFVSEDEAKVEKNN</sequence>
<proteinExistence type="predicted"/>
<evidence type="ECO:0000313" key="1">
    <source>
        <dbReference type="EMBL" id="MEF2292733.1"/>
    </source>
</evidence>
<comment type="caution">
    <text evidence="1">The sequence shown here is derived from an EMBL/GenBank/DDBJ whole genome shotgun (WGS) entry which is preliminary data.</text>
</comment>
<gene>
    <name evidence="1" type="ORF">V2W34_12060</name>
</gene>
<dbReference type="RefSeq" id="WP_331805541.1">
    <property type="nucleotide sequence ID" value="NZ_JAZHPM010000020.1"/>
</dbReference>
<accession>A0ABU7VGF9</accession>